<dbReference type="PANTHER" id="PTHR23138:SF87">
    <property type="entry name" value="E3 SUMO-PROTEIN LIGASE RANBP2"/>
    <property type="match status" value="1"/>
</dbReference>
<proteinExistence type="predicted"/>
<feature type="compositionally biased region" description="Polar residues" evidence="8">
    <location>
        <begin position="2835"/>
        <end position="2850"/>
    </location>
</feature>
<evidence type="ECO:0000256" key="8">
    <source>
        <dbReference type="SAM" id="MobiDB-lite"/>
    </source>
</evidence>
<dbReference type="CDD" id="cd13172">
    <property type="entry name" value="RanBD2_RanBP2_insect-like"/>
    <property type="match status" value="1"/>
</dbReference>
<dbReference type="GO" id="GO:0005737">
    <property type="term" value="C:cytoplasm"/>
    <property type="evidence" value="ECO:0007669"/>
    <property type="project" value="TreeGrafter"/>
</dbReference>
<feature type="repeat" description="TPR" evidence="6">
    <location>
        <begin position="59"/>
        <end position="92"/>
    </location>
</feature>
<evidence type="ECO:0000256" key="2">
    <source>
        <dbReference type="ARBA" id="ARBA00022723"/>
    </source>
</evidence>
<dbReference type="InterPro" id="IPR036443">
    <property type="entry name" value="Znf_RanBP2_sf"/>
</dbReference>
<dbReference type="PANTHER" id="PTHR23138">
    <property type="entry name" value="RAN BINDING PROTEIN"/>
    <property type="match status" value="1"/>
</dbReference>
<feature type="domain" description="RanBD1" evidence="9">
    <location>
        <begin position="1939"/>
        <end position="2067"/>
    </location>
</feature>
<evidence type="ECO:0000313" key="11">
    <source>
        <dbReference type="EMBL" id="CAF4882737.1"/>
    </source>
</evidence>
<feature type="domain" description="RanBD1" evidence="9">
    <location>
        <begin position="1220"/>
        <end position="1354"/>
    </location>
</feature>
<dbReference type="PROSITE" id="PS50005">
    <property type="entry name" value="TPR"/>
    <property type="match status" value="1"/>
</dbReference>
<dbReference type="Gene3D" id="1.25.40.10">
    <property type="entry name" value="Tetratricopeptide repeat domain"/>
    <property type="match status" value="1"/>
</dbReference>
<evidence type="ECO:0000256" key="7">
    <source>
        <dbReference type="SAM" id="Coils"/>
    </source>
</evidence>
<name>A0A821TVU9_9NEOP</name>
<feature type="domain" description="RanBP2-type" evidence="10">
    <location>
        <begin position="1764"/>
        <end position="1793"/>
    </location>
</feature>
<feature type="coiled-coil region" evidence="7">
    <location>
        <begin position="873"/>
        <end position="931"/>
    </location>
</feature>
<feature type="region of interest" description="Disordered" evidence="8">
    <location>
        <begin position="2644"/>
        <end position="2665"/>
    </location>
</feature>
<organism evidence="11 12">
    <name type="scientific">Pieris macdunnoughi</name>
    <dbReference type="NCBI Taxonomy" id="345717"/>
    <lineage>
        <taxon>Eukaryota</taxon>
        <taxon>Metazoa</taxon>
        <taxon>Ecdysozoa</taxon>
        <taxon>Arthropoda</taxon>
        <taxon>Hexapoda</taxon>
        <taxon>Insecta</taxon>
        <taxon>Pterygota</taxon>
        <taxon>Neoptera</taxon>
        <taxon>Endopterygota</taxon>
        <taxon>Lepidoptera</taxon>
        <taxon>Glossata</taxon>
        <taxon>Ditrysia</taxon>
        <taxon>Papilionoidea</taxon>
        <taxon>Pieridae</taxon>
        <taxon>Pierinae</taxon>
        <taxon>Pieris</taxon>
    </lineage>
</organism>
<keyword evidence="1" id="KW-0597">Phosphoprotein</keyword>
<dbReference type="SUPFAM" id="SSF90209">
    <property type="entry name" value="Ran binding protein zinc finger-like"/>
    <property type="match status" value="2"/>
</dbReference>
<evidence type="ECO:0000256" key="1">
    <source>
        <dbReference type="ARBA" id="ARBA00022553"/>
    </source>
</evidence>
<dbReference type="PROSITE" id="PS01358">
    <property type="entry name" value="ZF_RANBP2_1"/>
    <property type="match status" value="3"/>
</dbReference>
<feature type="region of interest" description="Disordered" evidence="8">
    <location>
        <begin position="2184"/>
        <end position="2209"/>
    </location>
</feature>
<keyword evidence="3 5" id="KW-0863">Zinc-finger</keyword>
<protein>
    <recommendedName>
        <fullName evidence="13">E3 SUMO-protein ligase RanBP2</fullName>
    </recommendedName>
</protein>
<keyword evidence="7" id="KW-0175">Coiled coil</keyword>
<feature type="region of interest" description="Disordered" evidence="8">
    <location>
        <begin position="1900"/>
        <end position="1932"/>
    </location>
</feature>
<dbReference type="SUPFAM" id="SSF50729">
    <property type="entry name" value="PH domain-like"/>
    <property type="match status" value="4"/>
</dbReference>
<dbReference type="OrthoDB" id="2357150at2759"/>
<keyword evidence="6" id="KW-0802">TPR repeat</keyword>
<dbReference type="SMART" id="SM00160">
    <property type="entry name" value="RanBD"/>
    <property type="match status" value="4"/>
</dbReference>
<feature type="region of interest" description="Disordered" evidence="8">
    <location>
        <begin position="2340"/>
        <end position="2426"/>
    </location>
</feature>
<dbReference type="SMART" id="SM00547">
    <property type="entry name" value="ZnF_RBZ"/>
    <property type="match status" value="3"/>
</dbReference>
<feature type="region of interest" description="Disordered" evidence="8">
    <location>
        <begin position="2808"/>
        <end position="2854"/>
    </location>
</feature>
<dbReference type="CDD" id="cd13174">
    <property type="entry name" value="RanBD4_RanBP2_insect-like"/>
    <property type="match status" value="1"/>
</dbReference>
<feature type="compositionally biased region" description="Polar residues" evidence="8">
    <location>
        <begin position="1190"/>
        <end position="1212"/>
    </location>
</feature>
<dbReference type="Gene3D" id="4.10.1060.10">
    <property type="entry name" value="Zinc finger, RanBP2-type"/>
    <property type="match status" value="3"/>
</dbReference>
<feature type="domain" description="RanBP2-type" evidence="10">
    <location>
        <begin position="1689"/>
        <end position="1718"/>
    </location>
</feature>
<evidence type="ECO:0000259" key="9">
    <source>
        <dbReference type="PROSITE" id="PS50196"/>
    </source>
</evidence>
<keyword evidence="12" id="KW-1185">Reference proteome</keyword>
<feature type="region of interest" description="Disordered" evidence="8">
    <location>
        <begin position="2440"/>
        <end position="2486"/>
    </location>
</feature>
<dbReference type="Pfam" id="PF00638">
    <property type="entry name" value="Ran_BP1"/>
    <property type="match status" value="4"/>
</dbReference>
<dbReference type="PROSITE" id="PS50196">
    <property type="entry name" value="RANBD1"/>
    <property type="match status" value="4"/>
</dbReference>
<dbReference type="EMBL" id="CAJOBZ010000028">
    <property type="protein sequence ID" value="CAF4882737.1"/>
    <property type="molecule type" value="Genomic_DNA"/>
</dbReference>
<dbReference type="GO" id="GO:0005643">
    <property type="term" value="C:nuclear pore"/>
    <property type="evidence" value="ECO:0007669"/>
    <property type="project" value="TreeGrafter"/>
</dbReference>
<feature type="domain" description="RanBP2-type" evidence="10">
    <location>
        <begin position="1634"/>
        <end position="1663"/>
    </location>
</feature>
<dbReference type="InterPro" id="IPR011990">
    <property type="entry name" value="TPR-like_helical_dom_sf"/>
</dbReference>
<evidence type="ECO:0000256" key="4">
    <source>
        <dbReference type="ARBA" id="ARBA00022833"/>
    </source>
</evidence>
<sequence length="3002" mass="334898">MYKNKKDVDKHVEKLLSKLSPKDFNARAYTVARLYFEVGDYGSCQKYLEQYLTYKANNAAAHKLLGLTFRKLGLKDKALEELKISLDLDPGQTNIILDICELLADDDVIIDAGRARYWCEKAELAFPKHPITFKLRERLLAVANPNPEAIVNLLTSELAARPKDAVLHVRLLKHYLSTNKMKEAFDHSCNVEFENAHFLNNIIWYETLSEVLKCNADKIIDWLYQLLLLTVKERLCTLSETEVPQGSSMSLLESKELLQEYDQAIVSVAKAGPMSGYAEFHSHLLRHHRGQFAFLAATLLLKRAKKEKLNWYDATKLSSLLLLTAWQTSPIDPHPTWLTGSPDKQKTAVFRWYREASYRCSQSGHMILGNNQDKGHLFLDQISQFCSSNNWKDKLFENIYVSKDERAKAESYITSNSFQAPSSKLPQKLEVQAFDDEAQKLYPNSLHHFVWILSNYTKFSDFKCTIFDMLSPSITSCGPESLSKLDILAFLYSATLSAKKQKEKRNYIAADVPNLIPADISDLLCSLPQIKWWDCAYKFTQNELGSEYTDIRSTLSRGIEVVRCVDNHGLDPELLCILGRIFSSLSKQSTIDDKSMLESRAYLYYASAVPLLEKLKSKSMVKLPSKRLFAYSHNELDNKQLNTLLHESKLYIALKNYNDDEYVKAIEYLTDLKSPESYFYLGASYHKIANEEKLIKNNDRNSKFITLLGKSKYYAYKALEGIKHIESYKLLPLYSYIQDLIEDVESSISIVDSNISFSVLHDGDTKFSSDENVSEIDSAPLRLPYSHHNLSSTPKASKNQVNMNSTNYRTALDSQVFNNSHVDQQNLKVIEEQIKSLQKRDATIEDFKEQTRNWFDENKRLGNQIINTIHSNIEQTTEQFKLLKLSVEEVKDQVSECRKECKDVADLKKQIAELKREVNKLKKSEQTIDESDLYNLNDDYRANENATFATQIPFAPPQVIPPFAQRLVPPFPVPPNPYQLYGQNFCNLYNQFSQLTQNTAVPVSSAMFNPNQGQPTYPGIYPASDQMYLDMANLVQPGIPQAPVVVPNLSNIPVVSIGPTTLVASSSSAVASKVITPTSNAKPVARSLPVNVVISSSDPLPSCTTTPAPILSVTIPQKHIKGSPHNYQIQMPSSTEAKSVIPPIFNLSATKDATPGSTLSDNLSLWNKPAMSENFFTSEVSKSVIDGPYKSSSPNTSLNKSRTLSEKSNTSVDNYDPCPDFKPIIPLPAEVKVTTGEESETSIFSARAKLFRFVDKQWKERGIGEMKLLKHNVTGKVRVLMRREQVHKICANHIIVPEMEIKPMKNEAKAYFWVANDFAEESLILEKFCIRFKTADTAKEFFDTFEKARSESSSTDVKTSNENMKEKTVIPITEDKSDPSNSKPTIGGFTFSSTPTFKTVTETPKKEAVKDETPKAKVNVFSGITFKNASSSPLGNVFGSTSSSALDSKETKSSGNANASELVEEFEPTAEFKPVVPLPALVEQKTGEEDEIVLFEHRAKLLRFDGQAKEWKERGLGNIKLLKNKENNQKVRLLMRREQIMKVCCNHAITKDITFVKMPNMDKAVTWCAKDFSEGELMSETFCLRFKTVQACDDFIEAVKKAQANIGEDVKAAKKEENVAKSNSSGFGNQFKPKPGSWYCTACYTNNLESFTKCACCEKPKPQSTSSSQPTAVVQTKTQSSFGDQFKPKPGTWECKQCLVRNKAESVNCSACNSPGEHNTNIKSEDGPKEDAPKFNFGITQPAKPSEPAKTPAVSGWGDKFKVKEGSWECKQCFVRNEKDKEVCPACNSPRNPGATTTTAAISAATTPKFSFGIPQKAVEQPAPVSLFNTNASQTFKFGIGKESTPKPFGGVVDANGSEAPINFSTKKTETVTAVQKPALLPTPTSNLTFGSKEGGTFHFALKPKSPTKGKSPIKSPKSKGDESGDEEYVSDDEGASIHFSPVIPMPDKIDVVTGEENEDELYGHRAKLFIFTDTEWKERGLGIIKILKNKSSGNLRVLMRREQIHKICLNHILSPDVIYKAKDEKTWLFAANDFSEGELHLQQFCIRFQNKTIALEFKNEIDKAIESKFGPHEDKNDDVIFVSETEASEEDKRRAKELMLPDNFFTYAEKEPCKGCRGCEEDIMETPRKPSKTEASFVQSTTNSVYGTPLDRTIDTTTFGTPLSSIFKESDKSEKDSFATRLQASSKSSILAPPKLNTSSNDETSTQKSIFKSAEQNQSLFGSPKSIFGCVFGSTYQSKLTEQNKSVVGATDQSKSVFGSTGQNKSVFGPTDQSKSVFGSTGQNKSVFGPTDQSKSVFGSTEQNKSVFGPTDQSKPIFGSTEQNKSVFGATDQSKSVFGSTGQNKSVFGPTDQSKSVFGSTEQNKSVFGPTDQSKPIFGSTEQNKSVFGSTDQSKPIFGSTEQSKSVFGSTDQSKPIFGSTEQNKSVFGATDQSKSVFGSTEQNKSVFGPTDQSKPIFGSTEQSKSVFGSTDQSKPIFGSTEQSKSVFGSTQNKSIFGSTDQNKSVFGSTEQNKSMFGSADQNKPIFGSTVQNKSVFGNNEPEVKSIFSTDNQKPVNYFSNAAQGSLFGPTVQVESKLSDVLGQANTQDTKAPNIGSENSDEIVNKLLVAESLSFADLSTTEPVIQNKSNDFKWEGAGLQLFSSARDQSTDNDKTGDEEYDPHYEPIVPLPDKIVVTTGEEDEEKVFGERCKLYRFDEKSREWKERGVGEMKILYHPNRQTYRLLLRREQVHKAVLNMLIFMDLELLPMKNSNSAWTWAGNNYVDGNASQETLAVRFKSVELANSFRDKVLQCVRKLQVAAADAIRKEKEEKENPFGSLAPLRLPKGMAESSRADVSQPETSQTENGDQTDGVKQVHFENEEEYEHDYDEDYDGYYNEEEEEESAMYYACDGEVILEQEEIRNTVEEAHIQVLFDQDVCSPKILITDNNTGEILADMLIHTDTVFQISGDSCSWSGLDYTSNIPANKTITVNFPDSETTMDFYDSCETSKASTYESHDPES</sequence>
<keyword evidence="2" id="KW-0479">Metal-binding</keyword>
<comment type="caution">
    <text evidence="11">The sequence shown here is derived from an EMBL/GenBank/DDBJ whole genome shotgun (WGS) entry which is preliminary data.</text>
</comment>
<dbReference type="InterPro" id="IPR001876">
    <property type="entry name" value="Znf_RanBP2"/>
</dbReference>
<dbReference type="GO" id="GO:0005096">
    <property type="term" value="F:GTPase activator activity"/>
    <property type="evidence" value="ECO:0007669"/>
    <property type="project" value="TreeGrafter"/>
</dbReference>
<dbReference type="GO" id="GO:0008270">
    <property type="term" value="F:zinc ion binding"/>
    <property type="evidence" value="ECO:0007669"/>
    <property type="project" value="UniProtKB-KW"/>
</dbReference>
<dbReference type="Proteomes" id="UP000663880">
    <property type="component" value="Unassembled WGS sequence"/>
</dbReference>
<feature type="domain" description="RanBD1" evidence="9">
    <location>
        <begin position="2664"/>
        <end position="2800"/>
    </location>
</feature>
<dbReference type="Gene3D" id="2.30.29.30">
    <property type="entry name" value="Pleckstrin-homology domain (PH domain)/Phosphotyrosine-binding domain (PTB)"/>
    <property type="match status" value="4"/>
</dbReference>
<feature type="region of interest" description="Disordered" evidence="8">
    <location>
        <begin position="1186"/>
        <end position="1212"/>
    </location>
</feature>
<evidence type="ECO:0000313" key="12">
    <source>
        <dbReference type="Proteomes" id="UP000663880"/>
    </source>
</evidence>
<gene>
    <name evidence="11" type="ORF">PMACD_LOCUS9757</name>
</gene>
<evidence type="ECO:0000256" key="6">
    <source>
        <dbReference type="PROSITE-ProRule" id="PRU00339"/>
    </source>
</evidence>
<feature type="compositionally biased region" description="Low complexity" evidence="8">
    <location>
        <begin position="1903"/>
        <end position="1916"/>
    </location>
</feature>
<evidence type="ECO:0000256" key="5">
    <source>
        <dbReference type="PROSITE-ProRule" id="PRU00322"/>
    </source>
</evidence>
<dbReference type="InterPro" id="IPR045255">
    <property type="entry name" value="RanBP1-like"/>
</dbReference>
<feature type="compositionally biased region" description="Basic and acidic residues" evidence="8">
    <location>
        <begin position="2649"/>
        <end position="2665"/>
    </location>
</feature>
<evidence type="ECO:0000256" key="3">
    <source>
        <dbReference type="ARBA" id="ARBA00022771"/>
    </source>
</evidence>
<dbReference type="PROSITE" id="PS50199">
    <property type="entry name" value="ZF_RANBP2_2"/>
    <property type="match status" value="3"/>
</dbReference>
<feature type="region of interest" description="Disordered" evidence="8">
    <location>
        <begin position="2255"/>
        <end position="2321"/>
    </location>
</feature>
<evidence type="ECO:0008006" key="13">
    <source>
        <dbReference type="Google" id="ProtNLM"/>
    </source>
</evidence>
<dbReference type="CDD" id="cd13171">
    <property type="entry name" value="RanBD1_RanBP2_insect-like"/>
    <property type="match status" value="1"/>
</dbReference>
<dbReference type="InterPro" id="IPR011993">
    <property type="entry name" value="PH-like_dom_sf"/>
</dbReference>
<evidence type="ECO:0000259" key="10">
    <source>
        <dbReference type="PROSITE" id="PS50199"/>
    </source>
</evidence>
<dbReference type="SUPFAM" id="SSF48452">
    <property type="entry name" value="TPR-like"/>
    <property type="match status" value="1"/>
</dbReference>
<reference evidence="11" key="1">
    <citation type="submission" date="2021-02" db="EMBL/GenBank/DDBJ databases">
        <authorList>
            <person name="Steward A R."/>
        </authorList>
    </citation>
    <scope>NUCLEOTIDE SEQUENCE</scope>
</reference>
<keyword evidence="4" id="KW-0862">Zinc</keyword>
<feature type="domain" description="RanBD1" evidence="9">
    <location>
        <begin position="1471"/>
        <end position="1608"/>
    </location>
</feature>
<feature type="compositionally biased region" description="Polar residues" evidence="8">
    <location>
        <begin position="2197"/>
        <end position="2209"/>
    </location>
</feature>
<dbReference type="InterPro" id="IPR000156">
    <property type="entry name" value="Ran_bind_dom"/>
</dbReference>
<dbReference type="InterPro" id="IPR019734">
    <property type="entry name" value="TPR_rpt"/>
</dbReference>
<dbReference type="FunFam" id="2.30.29.30:FF:000018">
    <property type="entry name" value="E3 SUMO-protein ligase RanBP2"/>
    <property type="match status" value="3"/>
</dbReference>
<accession>A0A821TVU9</accession>